<proteinExistence type="predicted"/>
<accession>A0A813TDW3</accession>
<reference evidence="2" key="1">
    <citation type="submission" date="2021-02" db="EMBL/GenBank/DDBJ databases">
        <authorList>
            <person name="Nowell W R."/>
        </authorList>
    </citation>
    <scope>NUCLEOTIDE SEQUENCE</scope>
    <source>
        <strain evidence="2">Ploen Becks lab</strain>
    </source>
</reference>
<evidence type="ECO:0000256" key="1">
    <source>
        <dbReference type="SAM" id="MobiDB-lite"/>
    </source>
</evidence>
<feature type="compositionally biased region" description="Low complexity" evidence="1">
    <location>
        <begin position="285"/>
        <end position="304"/>
    </location>
</feature>
<name>A0A813TDW3_9BILA</name>
<organism evidence="2 3">
    <name type="scientific">Brachionus calyciflorus</name>
    <dbReference type="NCBI Taxonomy" id="104777"/>
    <lineage>
        <taxon>Eukaryota</taxon>
        <taxon>Metazoa</taxon>
        <taxon>Spiralia</taxon>
        <taxon>Gnathifera</taxon>
        <taxon>Rotifera</taxon>
        <taxon>Eurotatoria</taxon>
        <taxon>Monogononta</taxon>
        <taxon>Pseudotrocha</taxon>
        <taxon>Ploima</taxon>
        <taxon>Brachionidae</taxon>
        <taxon>Brachionus</taxon>
    </lineage>
</organism>
<feature type="compositionally biased region" description="Low complexity" evidence="1">
    <location>
        <begin position="374"/>
        <end position="385"/>
    </location>
</feature>
<comment type="caution">
    <text evidence="2">The sequence shown here is derived from an EMBL/GenBank/DDBJ whole genome shotgun (WGS) entry which is preliminary data.</text>
</comment>
<gene>
    <name evidence="2" type="ORF">OXX778_LOCUS6933</name>
</gene>
<dbReference type="Proteomes" id="UP000663879">
    <property type="component" value="Unassembled WGS sequence"/>
</dbReference>
<dbReference type="OrthoDB" id="10572758at2759"/>
<feature type="region of interest" description="Disordered" evidence="1">
    <location>
        <begin position="518"/>
        <end position="544"/>
    </location>
</feature>
<keyword evidence="3" id="KW-1185">Reference proteome</keyword>
<feature type="compositionally biased region" description="Basic and acidic residues" evidence="1">
    <location>
        <begin position="389"/>
        <end position="399"/>
    </location>
</feature>
<dbReference type="AlphaFoldDB" id="A0A813TDW3"/>
<feature type="region of interest" description="Disordered" evidence="1">
    <location>
        <begin position="367"/>
        <end position="399"/>
    </location>
</feature>
<dbReference type="EMBL" id="CAJNOC010000855">
    <property type="protein sequence ID" value="CAF0810218.1"/>
    <property type="molecule type" value="Genomic_DNA"/>
</dbReference>
<evidence type="ECO:0000313" key="2">
    <source>
        <dbReference type="EMBL" id="CAF0810218.1"/>
    </source>
</evidence>
<protein>
    <submittedName>
        <fullName evidence="2">Uncharacterized protein</fullName>
    </submittedName>
</protein>
<feature type="compositionally biased region" description="Polar residues" evidence="1">
    <location>
        <begin position="532"/>
        <end position="541"/>
    </location>
</feature>
<evidence type="ECO:0000313" key="3">
    <source>
        <dbReference type="Proteomes" id="UP000663879"/>
    </source>
</evidence>
<feature type="region of interest" description="Disordered" evidence="1">
    <location>
        <begin position="268"/>
        <end position="304"/>
    </location>
</feature>
<sequence>MGHSQSSINPKKSYYSVEYLNADFENELNKMIQSKSEQSKLQAFSNTSIYESLNTSIPNKYQCLNENCKNTTSSQDLSMLSDENFSHSGVERTKSFAKPENRVLPPLFKKKQLRQTNLLKTDGSKKTWRNSSKLKKSNSTILESDNILKPSLIKNILNKSIPNLSNNDKKSYDESSFESIDHNLNLIDTRKISSLTKKNLKNQKNSLTKSKSFKTDQDIRVISGFPINSKVYRHYISGNSDVNFDKLTNCIEVGSILNKMDKLKTEVNKKDPDPTYDSINEYKSNKSSSSFSLTSSSNSSTFSSITKSSDMFYNIESTKKTYFDSTANDSSLFSALTSSSLINSSHSINPKYQNKFVSSINITNPKPKFQSDYNNNFNVYNNDKNNGTESEKDTGSSKSLNEVKESDYDFLSNAKSGCEKKLFRSVSNKVTNERTKSSPNLTEETKRLNEIFQHEIQKAYEERSKRFDQAKKVLESDPENLVNLNAGKKFPTFRGIDIRSKIRAIEENIMKQDFQQSKSSAFRKIEPKSSEIQKSNTNSEIPNFYLRPPINYDDTKIDTTNNLQEQEVKIDFSESKNLNSKIKFIEIVDSKFQKFKFIPDDQEQKDNFDPTFFNTPPPPPEYTDDYGFLHLSDSVSDSNSDTLEKIAVNKKSNNNFILKPKESDINLFDKDLIPGVILVESQNNSKQNSKIGNSNNKNRSFCKGRRKGLDEVFPEIRLNKQKDYEYFSKTDAEWCPASDLPDFDLEDTVYLSNYQNSMCNENPNYALQGANFRKDLFKKNLFLDNLQSERNEYELNQIFDQPVQSDFFSHKLDYSELVNSIENFYY</sequence>